<keyword evidence="2" id="KW-1185">Reference proteome</keyword>
<protein>
    <recommendedName>
        <fullName evidence="3">Transthyretin-like family protein</fullName>
    </recommendedName>
</protein>
<dbReference type="OrthoDB" id="5800079at2759"/>
<dbReference type="AlphaFoldDB" id="W2T4Q9"/>
<evidence type="ECO:0008006" key="3">
    <source>
        <dbReference type="Google" id="ProtNLM"/>
    </source>
</evidence>
<dbReference type="Proteomes" id="UP000053676">
    <property type="component" value="Unassembled WGS sequence"/>
</dbReference>
<organism evidence="1 2">
    <name type="scientific">Necator americanus</name>
    <name type="common">Human hookworm</name>
    <dbReference type="NCBI Taxonomy" id="51031"/>
    <lineage>
        <taxon>Eukaryota</taxon>
        <taxon>Metazoa</taxon>
        <taxon>Ecdysozoa</taxon>
        <taxon>Nematoda</taxon>
        <taxon>Chromadorea</taxon>
        <taxon>Rhabditida</taxon>
        <taxon>Rhabditina</taxon>
        <taxon>Rhabditomorpha</taxon>
        <taxon>Strongyloidea</taxon>
        <taxon>Ancylostomatidae</taxon>
        <taxon>Bunostominae</taxon>
        <taxon>Necator</taxon>
    </lineage>
</organism>
<dbReference type="KEGG" id="nai:NECAME_00541"/>
<reference evidence="2" key="1">
    <citation type="journal article" date="2014" name="Nat. Genet.">
        <title>Genome of the human hookworm Necator americanus.</title>
        <authorList>
            <person name="Tang Y.T."/>
            <person name="Gao X."/>
            <person name="Rosa B.A."/>
            <person name="Abubucker S."/>
            <person name="Hallsworth-Pepin K."/>
            <person name="Martin J."/>
            <person name="Tyagi R."/>
            <person name="Heizer E."/>
            <person name="Zhang X."/>
            <person name="Bhonagiri-Palsikar V."/>
            <person name="Minx P."/>
            <person name="Warren W.C."/>
            <person name="Wang Q."/>
            <person name="Zhan B."/>
            <person name="Hotez P.J."/>
            <person name="Sternberg P.W."/>
            <person name="Dougall A."/>
            <person name="Gaze S.T."/>
            <person name="Mulvenna J."/>
            <person name="Sotillo J."/>
            <person name="Ranganathan S."/>
            <person name="Rabelo E.M."/>
            <person name="Wilson R.K."/>
            <person name="Felgner P.L."/>
            <person name="Bethony J."/>
            <person name="Hawdon J.M."/>
            <person name="Gasser R.B."/>
            <person name="Loukas A."/>
            <person name="Mitreva M."/>
        </authorList>
    </citation>
    <scope>NUCLEOTIDE SEQUENCE [LARGE SCALE GENOMIC DNA]</scope>
</reference>
<evidence type="ECO:0000313" key="2">
    <source>
        <dbReference type="Proteomes" id="UP000053676"/>
    </source>
</evidence>
<evidence type="ECO:0000313" key="1">
    <source>
        <dbReference type="EMBL" id="ETN77015.1"/>
    </source>
</evidence>
<proteinExistence type="predicted"/>
<gene>
    <name evidence="1" type="ORF">NECAME_00541</name>
</gene>
<sequence length="109" mass="12010">MCFLLVQFPGIGRIGTLFIYEEKFTEVAGSLFVKAEILVGSGRNGGGSSRFLILTVYHNCEGQRQIIFYLPPSYFNQSIVAIKIFDLGTINLEARFSGERGIGSLSPLL</sequence>
<dbReference type="EMBL" id="KI660200">
    <property type="protein sequence ID" value="ETN77015.1"/>
    <property type="molecule type" value="Genomic_DNA"/>
</dbReference>
<accession>W2T4Q9</accession>
<name>W2T4Q9_NECAM</name>
<dbReference type="STRING" id="51031.W2T4Q9"/>